<gene>
    <name evidence="1" type="ORF">H8876_08500</name>
</gene>
<dbReference type="EMBL" id="JACRWC010000106">
    <property type="protein sequence ID" value="MBC6000037.1"/>
    <property type="molecule type" value="Genomic_DNA"/>
</dbReference>
<protein>
    <submittedName>
        <fullName evidence="1">Uncharacterized protein</fullName>
    </submittedName>
</protein>
<evidence type="ECO:0000313" key="1">
    <source>
        <dbReference type="EMBL" id="MBC6000037.1"/>
    </source>
</evidence>
<reference evidence="1" key="1">
    <citation type="submission" date="2020-08" db="EMBL/GenBank/DDBJ databases">
        <authorList>
            <person name="Liu C."/>
            <person name="Sun Q."/>
        </authorList>
    </citation>
    <scope>NUCLEOTIDE SEQUENCE</scope>
    <source>
        <strain evidence="1">BX16</strain>
    </source>
</reference>
<evidence type="ECO:0000313" key="2">
    <source>
        <dbReference type="Proteomes" id="UP000644115"/>
    </source>
</evidence>
<dbReference type="PROSITE" id="PS51257">
    <property type="entry name" value="PROKAR_LIPOPROTEIN"/>
    <property type="match status" value="1"/>
</dbReference>
<organism evidence="1 2">
    <name type="scientific">Lentihominibacter faecis</name>
    <dbReference type="NCBI Taxonomy" id="2764712"/>
    <lineage>
        <taxon>Bacteria</taxon>
        <taxon>Bacillati</taxon>
        <taxon>Bacillota</taxon>
        <taxon>Clostridia</taxon>
        <taxon>Peptostreptococcales</taxon>
        <taxon>Anaerovoracaceae</taxon>
        <taxon>Lentihominibacter</taxon>
    </lineage>
</organism>
<proteinExistence type="predicted"/>
<dbReference type="RefSeq" id="WP_249287387.1">
    <property type="nucleotide sequence ID" value="NZ_JACRWC010000106.1"/>
</dbReference>
<dbReference type="AlphaFoldDB" id="A0A923SMC3"/>
<comment type="caution">
    <text evidence="1">The sequence shown here is derived from an EMBL/GenBank/DDBJ whole genome shotgun (WGS) entry which is preliminary data.</text>
</comment>
<dbReference type="Proteomes" id="UP000644115">
    <property type="component" value="Unassembled WGS sequence"/>
</dbReference>
<sequence length="204" mass="23018">MKKVIMIILGIIIAGCFIAFYTTTKSFLINNSTEKSDIAVTNGAFDITPESGVEIFNKDLKNAGLSQIPKEYKSSTQSVQVQNGDGEELIQNGVTYYDFKISDSLRLRMTAFSSLDNQITGIALIETTGKKSSEDSKLNQYFQVIAANISPQFNADKFRISRYQNKSFELDHILFWCGHFNSGNNEKKNIYIVTTNSDLFDFYF</sequence>
<name>A0A923SMC3_9FIRM</name>
<accession>A0A923SMC3</accession>
<keyword evidence="2" id="KW-1185">Reference proteome</keyword>